<dbReference type="AlphaFoldDB" id="A0A3P5XM75"/>
<evidence type="ECO:0000313" key="1">
    <source>
        <dbReference type="EMBL" id="VDC41779.1"/>
    </source>
</evidence>
<reference evidence="1 2" key="1">
    <citation type="submission" date="2018-10" db="EMBL/GenBank/DDBJ databases">
        <authorList>
            <consortium name="Molecular Microbiology and Infection Unit (UMMI)"/>
            <person name="Machado M."/>
        </authorList>
    </citation>
    <scope>NUCLEOTIDE SEQUENCE [LARGE SCALE GENOMIC DNA]</scope>
    <source>
        <strain evidence="1">FMV2238.02</strain>
    </source>
</reference>
<gene>
    <name evidence="1" type="ORF">FMV2238Y02_02230</name>
</gene>
<accession>A0A3P5XM75</accession>
<keyword evidence="2" id="KW-1185">Reference proteome</keyword>
<proteinExistence type="predicted"/>
<sequence length="36" mass="4104">MKNFGEIFKTFRESRGLRLKDVAKAGICAKLLFTTL</sequence>
<organism evidence="1 2">
    <name type="scientific">Streptococcus canis</name>
    <dbReference type="NCBI Taxonomy" id="1329"/>
    <lineage>
        <taxon>Bacteria</taxon>
        <taxon>Bacillati</taxon>
        <taxon>Bacillota</taxon>
        <taxon>Bacilli</taxon>
        <taxon>Lactobacillales</taxon>
        <taxon>Streptococcaceae</taxon>
        <taxon>Streptococcus</taxon>
    </lineage>
</organism>
<protein>
    <submittedName>
        <fullName evidence="1">Uncharacterized protein</fullName>
    </submittedName>
</protein>
<dbReference type="EMBL" id="UXEP01000003">
    <property type="protein sequence ID" value="VDC41779.1"/>
    <property type="molecule type" value="Genomic_DNA"/>
</dbReference>
<name>A0A3P5XM75_STRCB</name>
<evidence type="ECO:0000313" key="2">
    <source>
        <dbReference type="Proteomes" id="UP000280759"/>
    </source>
</evidence>
<dbReference type="Proteomes" id="UP000280759">
    <property type="component" value="Unassembled WGS sequence"/>
</dbReference>